<evidence type="ECO:0000259" key="2">
    <source>
        <dbReference type="Pfam" id="PF04937"/>
    </source>
</evidence>
<dbReference type="OrthoDB" id="1741262at2759"/>
<feature type="region of interest" description="Disordered" evidence="1">
    <location>
        <begin position="315"/>
        <end position="474"/>
    </location>
</feature>
<dbReference type="Pfam" id="PF04937">
    <property type="entry name" value="DUF659"/>
    <property type="match status" value="1"/>
</dbReference>
<dbReference type="InterPro" id="IPR012337">
    <property type="entry name" value="RNaseH-like_sf"/>
</dbReference>
<dbReference type="EMBL" id="BFEA01000850">
    <property type="protein sequence ID" value="GBG90886.1"/>
    <property type="molecule type" value="Genomic_DNA"/>
</dbReference>
<name>A0A388M8L5_CHABU</name>
<dbReference type="PANTHER" id="PTHR32166">
    <property type="entry name" value="OSJNBA0013A04.12 PROTEIN"/>
    <property type="match status" value="1"/>
</dbReference>
<feature type="compositionally biased region" description="Polar residues" evidence="1">
    <location>
        <begin position="452"/>
        <end position="474"/>
    </location>
</feature>
<accession>A0A388M8L5</accession>
<reference evidence="3 4" key="1">
    <citation type="journal article" date="2018" name="Cell">
        <title>The Chara Genome: Secondary Complexity and Implications for Plant Terrestrialization.</title>
        <authorList>
            <person name="Nishiyama T."/>
            <person name="Sakayama H."/>
            <person name="Vries J.D."/>
            <person name="Buschmann H."/>
            <person name="Saint-Marcoux D."/>
            <person name="Ullrich K.K."/>
            <person name="Haas F.B."/>
            <person name="Vanderstraeten L."/>
            <person name="Becker D."/>
            <person name="Lang D."/>
            <person name="Vosolsobe S."/>
            <person name="Rombauts S."/>
            <person name="Wilhelmsson P.K.I."/>
            <person name="Janitza P."/>
            <person name="Kern R."/>
            <person name="Heyl A."/>
            <person name="Rumpler F."/>
            <person name="Villalobos L.I.A.C."/>
            <person name="Clay J.M."/>
            <person name="Skokan R."/>
            <person name="Toyoda A."/>
            <person name="Suzuki Y."/>
            <person name="Kagoshima H."/>
            <person name="Schijlen E."/>
            <person name="Tajeshwar N."/>
            <person name="Catarino B."/>
            <person name="Hetherington A.J."/>
            <person name="Saltykova A."/>
            <person name="Bonnot C."/>
            <person name="Breuninger H."/>
            <person name="Symeonidi A."/>
            <person name="Radhakrishnan G.V."/>
            <person name="Van Nieuwerburgh F."/>
            <person name="Deforce D."/>
            <person name="Chang C."/>
            <person name="Karol K.G."/>
            <person name="Hedrich R."/>
            <person name="Ulvskov P."/>
            <person name="Glockner G."/>
            <person name="Delwiche C.F."/>
            <person name="Petrasek J."/>
            <person name="Van de Peer Y."/>
            <person name="Friml J."/>
            <person name="Beilby M."/>
            <person name="Dolan L."/>
            <person name="Kohara Y."/>
            <person name="Sugano S."/>
            <person name="Fujiyama A."/>
            <person name="Delaux P.-M."/>
            <person name="Quint M."/>
            <person name="TheiBen G."/>
            <person name="Hagemann M."/>
            <person name="Harholt J."/>
            <person name="Dunand C."/>
            <person name="Zachgo S."/>
            <person name="Langdale J."/>
            <person name="Maumus F."/>
            <person name="Straeten D.V.D."/>
            <person name="Gould S.B."/>
            <person name="Rensing S.A."/>
        </authorList>
    </citation>
    <scope>NUCLEOTIDE SEQUENCE [LARGE SCALE GENOMIC DNA]</scope>
    <source>
        <strain evidence="3 4">S276</strain>
    </source>
</reference>
<feature type="domain" description="DUF659" evidence="2">
    <location>
        <begin position="2"/>
        <end position="76"/>
    </location>
</feature>
<evidence type="ECO:0000256" key="1">
    <source>
        <dbReference type="SAM" id="MobiDB-lite"/>
    </source>
</evidence>
<feature type="compositionally biased region" description="Basic and acidic residues" evidence="1">
    <location>
        <begin position="221"/>
        <end position="237"/>
    </location>
</feature>
<dbReference type="Proteomes" id="UP000265515">
    <property type="component" value="Unassembled WGS sequence"/>
</dbReference>
<sequence length="474" mass="53214">MIQLDGWIDRRGRPHLNVMVSFPTGVVFWKSHCMSGKEKGSEAYYNILSESIKEVGEKVVVGVVMDNAVMYARVGKGNDLVKEVVGKKNDFVKFFMIQNHQHVRDIFYVHSGGRQLLRPAATRFATKFHMLDHLKKQRNALVVAVNHDARWELTVVPHAQCEIFYEVEEIVLDGAGFWEGINKVISAVYDIVLLLKVEDDWTHCQQSMPEMGQDVVDWDDPPAKEEQKEQAEREKFANRRLKRIESSGEDVAPPDDEGGEEGGDEAADHRREPCELNAIENGQEENWRQWRGLTKAGMYMASRLQRQAVQQEICPRGRSRKNNMAPKNGEASNVAAIEEQGTKRQANAEECIGNKDENEGEGGGGGVANPRGVATTAQVAEQEKRPKGRPHKNNIAAENRETSNVAAIEERGTKSQLQADGQECNGNEEGHEGEEGEDHGFQRKRRRDRGQSEQVTVVNLSLHQNMAQTTNNAL</sequence>
<comment type="caution">
    <text evidence="3">The sequence shown here is derived from an EMBL/GenBank/DDBJ whole genome shotgun (WGS) entry which is preliminary data.</text>
</comment>
<evidence type="ECO:0000313" key="4">
    <source>
        <dbReference type="Proteomes" id="UP000265515"/>
    </source>
</evidence>
<feature type="region of interest" description="Disordered" evidence="1">
    <location>
        <begin position="212"/>
        <end position="271"/>
    </location>
</feature>
<gene>
    <name evidence="3" type="ORF">CBR_g51393</name>
</gene>
<dbReference type="PANTHER" id="PTHR32166:SF24">
    <property type="entry name" value="F16P17.2 PROTEIN"/>
    <property type="match status" value="1"/>
</dbReference>
<dbReference type="Gramene" id="GBG90886">
    <property type="protein sequence ID" value="GBG90886"/>
    <property type="gene ID" value="CBR_g51393"/>
</dbReference>
<proteinExistence type="predicted"/>
<dbReference type="SUPFAM" id="SSF53098">
    <property type="entry name" value="Ribonuclease H-like"/>
    <property type="match status" value="1"/>
</dbReference>
<keyword evidence="4" id="KW-1185">Reference proteome</keyword>
<dbReference type="InterPro" id="IPR007021">
    <property type="entry name" value="DUF659"/>
</dbReference>
<evidence type="ECO:0000313" key="3">
    <source>
        <dbReference type="EMBL" id="GBG90886.1"/>
    </source>
</evidence>
<feature type="compositionally biased region" description="Acidic residues" evidence="1">
    <location>
        <begin position="252"/>
        <end position="265"/>
    </location>
</feature>
<organism evidence="3 4">
    <name type="scientific">Chara braunii</name>
    <name type="common">Braun's stonewort</name>
    <dbReference type="NCBI Taxonomy" id="69332"/>
    <lineage>
        <taxon>Eukaryota</taxon>
        <taxon>Viridiplantae</taxon>
        <taxon>Streptophyta</taxon>
        <taxon>Charophyceae</taxon>
        <taxon>Charales</taxon>
        <taxon>Characeae</taxon>
        <taxon>Chara</taxon>
    </lineage>
</organism>
<dbReference type="AlphaFoldDB" id="A0A388M8L5"/>
<protein>
    <recommendedName>
        <fullName evidence="2">DUF659 domain-containing protein</fullName>
    </recommendedName>
</protein>